<name>A0A1I6HVU3_9EURY</name>
<dbReference type="RefSeq" id="WP_089881429.1">
    <property type="nucleotide sequence ID" value="NZ_FOYS01000004.1"/>
</dbReference>
<evidence type="ECO:0000313" key="3">
    <source>
        <dbReference type="EMBL" id="SFR58563.1"/>
    </source>
</evidence>
<accession>A0A1I6HVU3</accession>
<reference evidence="4" key="1">
    <citation type="submission" date="2016-10" db="EMBL/GenBank/DDBJ databases">
        <authorList>
            <person name="Varghese N."/>
            <person name="Submissions S."/>
        </authorList>
    </citation>
    <scope>NUCLEOTIDE SEQUENCE [LARGE SCALE GENOMIC DNA]</scope>
    <source>
        <strain evidence="4">CGMCC 1.8711</strain>
    </source>
</reference>
<dbReference type="InterPro" id="IPR018649">
    <property type="entry name" value="SHOCT"/>
</dbReference>
<dbReference type="OrthoDB" id="53394at2157"/>
<dbReference type="STRING" id="555875.SAMN04488124_2520"/>
<evidence type="ECO:0000259" key="2">
    <source>
        <dbReference type="Pfam" id="PF09851"/>
    </source>
</evidence>
<feature type="region of interest" description="Disordered" evidence="1">
    <location>
        <begin position="99"/>
        <end position="118"/>
    </location>
</feature>
<sequence>MVSLRSRPRVVAAALVLFTTGVAFLLSGGLVLGAGFCVLAVVLARAAPRDAESPEPNEVPPETSDTALATLRTRYARGELSEEQFEAKLERLVDVETLEDVEESVERRRERERASERE</sequence>
<evidence type="ECO:0000313" key="4">
    <source>
        <dbReference type="Proteomes" id="UP000243250"/>
    </source>
</evidence>
<dbReference type="EMBL" id="FOYS01000004">
    <property type="protein sequence ID" value="SFR58563.1"/>
    <property type="molecule type" value="Genomic_DNA"/>
</dbReference>
<keyword evidence="4" id="KW-1185">Reference proteome</keyword>
<gene>
    <name evidence="3" type="ORF">SAMN04488124_2520</name>
</gene>
<proteinExistence type="predicted"/>
<dbReference type="AlphaFoldDB" id="A0A1I6HVU3"/>
<organism evidence="3 4">
    <name type="scientific">Halogeometricum limi</name>
    <dbReference type="NCBI Taxonomy" id="555875"/>
    <lineage>
        <taxon>Archaea</taxon>
        <taxon>Methanobacteriati</taxon>
        <taxon>Methanobacteriota</taxon>
        <taxon>Stenosarchaea group</taxon>
        <taxon>Halobacteria</taxon>
        <taxon>Halobacteriales</taxon>
        <taxon>Haloferacaceae</taxon>
        <taxon>Halogeometricum</taxon>
    </lineage>
</organism>
<dbReference type="Pfam" id="PF09851">
    <property type="entry name" value="SHOCT"/>
    <property type="match status" value="1"/>
</dbReference>
<dbReference type="Proteomes" id="UP000243250">
    <property type="component" value="Unassembled WGS sequence"/>
</dbReference>
<protein>
    <submittedName>
        <fullName evidence="3">Short C-terminal domain-containing protein</fullName>
    </submittedName>
</protein>
<evidence type="ECO:0000256" key="1">
    <source>
        <dbReference type="SAM" id="MobiDB-lite"/>
    </source>
</evidence>
<feature type="compositionally biased region" description="Basic and acidic residues" evidence="1">
    <location>
        <begin position="104"/>
        <end position="118"/>
    </location>
</feature>
<feature type="domain" description="SHOCT" evidence="2">
    <location>
        <begin position="66"/>
        <end position="92"/>
    </location>
</feature>